<dbReference type="OrthoDB" id="3554680at2759"/>
<dbReference type="Proteomes" id="UP000799440">
    <property type="component" value="Unassembled WGS sequence"/>
</dbReference>
<accession>A0A6A6V621</accession>
<sequence length="1018" mass="114798">MANWKITVAPETRRSYTVPFLRSRKFFAVDDSGSTWGYGILKHEKAFVQYVHDTYKHSDDLISAWGTACDNPSPIFHPLLWDADHGGTEPQNILSNPAALDAIHQANVWFLITDGEIQDKDVTSLASYAHSHNVMSVPVVFLIVEQRGATPGGANISVGVTFYAEVQDAMILFKDTDDGQIHLIAAKGCFAPLAGTDDLTSWEKLPTFTGEQHFFKHCEGYDIKVPTVESREGPMKGISLGPQWDEANGGSTWVDLDVLLDSGSLTGPEIQNLLAEEAFHNLVVAYKLRNRLPELRTFLLVQKVEQINPRLEDVSGAAKIISKLSVEGLNESERLRLQEELRNAHANNREQYRRSLTNSANSPEIQEARMRNRLVDDALQALAAIEAAGYSADILSRRSNRARRANAVSDDSAVALEILDLDGPSYKASCFICCGENATMSVCLKEVDFDGANTTDFALNFPLAAAASESNMKVLSSQNICFQCSLISPSYSIWKEKIKAIIPFVNYEGANKRYIESQLYLALTESLSIGPSIVSQLFMGIIHGHLASKQWAGAGLSDSELDSAQYKEERQRRNALLWMLDELLQKTWTREDFMSTGKWVQFPQALSWLLEDFEKNNVSSRLVTYPVAGFDTLLSFGLKTAVFSAANARLMRISKLIYSVASKYLADLQSYAHFEKDWKQVYLKCIFQEFNSALVPKDLCGPQSLVTDVEDFYSRLSVLLEMGQSQNYTWMNPETKSTVMHKIQLLLFWLVYKERNPMKTQTYFQILQRDNQMASALLDPHLTVPISTLHEQLLSTFVSPDNNQFIDSEARRTHMDFIAPFKTPFGPSVLHCGMCNTPFLTLDSGSPLEDTHVRTILKNRKDHLIHVFGIRGSFEQSTNGMPEPTSFGRSPTSAHANYHSNLVQAWVEASQNERRAIVHDESARDQFVRAVQTRICEQGRGDVYNQHMERHVRDMLPSFFNVLAQALRMQEKDDGDLSVYVHDFEENSLEDKARFELRLRAEKREWRSHMLRSLGTLA</sequence>
<keyword evidence="2" id="KW-1185">Reference proteome</keyword>
<protein>
    <submittedName>
        <fullName evidence="1">Uncharacterized protein</fullName>
    </submittedName>
</protein>
<proteinExistence type="predicted"/>
<name>A0A6A6V621_9PLEO</name>
<dbReference type="AlphaFoldDB" id="A0A6A6V621"/>
<evidence type="ECO:0000313" key="1">
    <source>
        <dbReference type="EMBL" id="KAF2745169.1"/>
    </source>
</evidence>
<organism evidence="1 2">
    <name type="scientific">Sporormia fimetaria CBS 119925</name>
    <dbReference type="NCBI Taxonomy" id="1340428"/>
    <lineage>
        <taxon>Eukaryota</taxon>
        <taxon>Fungi</taxon>
        <taxon>Dikarya</taxon>
        <taxon>Ascomycota</taxon>
        <taxon>Pezizomycotina</taxon>
        <taxon>Dothideomycetes</taxon>
        <taxon>Pleosporomycetidae</taxon>
        <taxon>Pleosporales</taxon>
        <taxon>Sporormiaceae</taxon>
        <taxon>Sporormia</taxon>
    </lineage>
</organism>
<dbReference type="EMBL" id="MU006584">
    <property type="protein sequence ID" value="KAF2745169.1"/>
    <property type="molecule type" value="Genomic_DNA"/>
</dbReference>
<evidence type="ECO:0000313" key="2">
    <source>
        <dbReference type="Proteomes" id="UP000799440"/>
    </source>
</evidence>
<gene>
    <name evidence="1" type="ORF">M011DRAFT_150509</name>
</gene>
<reference evidence="1" key="1">
    <citation type="journal article" date="2020" name="Stud. Mycol.">
        <title>101 Dothideomycetes genomes: a test case for predicting lifestyles and emergence of pathogens.</title>
        <authorList>
            <person name="Haridas S."/>
            <person name="Albert R."/>
            <person name="Binder M."/>
            <person name="Bloem J."/>
            <person name="Labutti K."/>
            <person name="Salamov A."/>
            <person name="Andreopoulos B."/>
            <person name="Baker S."/>
            <person name="Barry K."/>
            <person name="Bills G."/>
            <person name="Bluhm B."/>
            <person name="Cannon C."/>
            <person name="Castanera R."/>
            <person name="Culley D."/>
            <person name="Daum C."/>
            <person name="Ezra D."/>
            <person name="Gonzalez J."/>
            <person name="Henrissat B."/>
            <person name="Kuo A."/>
            <person name="Liang C."/>
            <person name="Lipzen A."/>
            <person name="Lutzoni F."/>
            <person name="Magnuson J."/>
            <person name="Mondo S."/>
            <person name="Nolan M."/>
            <person name="Ohm R."/>
            <person name="Pangilinan J."/>
            <person name="Park H.-J."/>
            <person name="Ramirez L."/>
            <person name="Alfaro M."/>
            <person name="Sun H."/>
            <person name="Tritt A."/>
            <person name="Yoshinaga Y."/>
            <person name="Zwiers L.-H."/>
            <person name="Turgeon B."/>
            <person name="Goodwin S."/>
            <person name="Spatafora J."/>
            <person name="Crous P."/>
            <person name="Grigoriev I."/>
        </authorList>
    </citation>
    <scope>NUCLEOTIDE SEQUENCE</scope>
    <source>
        <strain evidence="1">CBS 119925</strain>
    </source>
</reference>